<gene>
    <name evidence="1" type="ORF">BA896_012590</name>
</gene>
<evidence type="ECO:0000313" key="2">
    <source>
        <dbReference type="Proteomes" id="UP000092634"/>
    </source>
</evidence>
<dbReference type="AlphaFoldDB" id="A0A1E8PU14"/>
<reference evidence="1 2" key="1">
    <citation type="submission" date="2016-10" db="EMBL/GenBank/DDBJ databases">
        <title>Updated version of Genome Assembly of Janthinobacterium lividum ERGS5:01.</title>
        <authorList>
            <person name="Kumar R."/>
            <person name="Acharya V."/>
            <person name="Singh D."/>
        </authorList>
    </citation>
    <scope>NUCLEOTIDE SEQUENCE [LARGE SCALE GENOMIC DNA]</scope>
    <source>
        <strain evidence="1 2">ERGS5:01</strain>
    </source>
</reference>
<dbReference type="Proteomes" id="UP000092634">
    <property type="component" value="Unassembled WGS sequence"/>
</dbReference>
<evidence type="ECO:0000313" key="1">
    <source>
        <dbReference type="EMBL" id="OFJ49577.1"/>
    </source>
</evidence>
<comment type="caution">
    <text evidence="1">The sequence shown here is derived from an EMBL/GenBank/DDBJ whole genome shotgun (WGS) entry which is preliminary data.</text>
</comment>
<dbReference type="EMBL" id="MAQB02000001">
    <property type="protein sequence ID" value="OFJ49577.1"/>
    <property type="molecule type" value="Genomic_DNA"/>
</dbReference>
<accession>A0A1E8PU14</accession>
<sequence length="68" mass="7516">MTTILIEIPIMNISPLKKFLFAFAAGVGSCIQFASEVHSAIGELQHDVPASKCNHVHEYEHVDYDGDE</sequence>
<name>A0A1E8PU14_9BURK</name>
<proteinExistence type="predicted"/>
<organism evidence="1 2">
    <name type="scientific">Janthinobacterium lividum</name>
    <dbReference type="NCBI Taxonomy" id="29581"/>
    <lineage>
        <taxon>Bacteria</taxon>
        <taxon>Pseudomonadati</taxon>
        <taxon>Pseudomonadota</taxon>
        <taxon>Betaproteobacteria</taxon>
        <taxon>Burkholderiales</taxon>
        <taxon>Oxalobacteraceae</taxon>
        <taxon>Janthinobacterium</taxon>
    </lineage>
</organism>
<protein>
    <submittedName>
        <fullName evidence="1">Uncharacterized protein</fullName>
    </submittedName>
</protein>